<keyword evidence="6 8" id="KW-0472">Membrane</keyword>
<dbReference type="AlphaFoldDB" id="A0AAV6UFS9"/>
<accession>A0AAV6UFS9</accession>
<dbReference type="Gene3D" id="1.20.1250.20">
    <property type="entry name" value="MFS general substrate transporter like domains"/>
    <property type="match status" value="2"/>
</dbReference>
<comment type="subcellular location">
    <subcellularLocation>
        <location evidence="1">Membrane</location>
        <topology evidence="1">Multi-pass membrane protein</topology>
    </subcellularLocation>
</comment>
<name>A0AAV6UFS9_9ARAC</name>
<feature type="compositionally biased region" description="Polar residues" evidence="7">
    <location>
        <begin position="501"/>
        <end position="513"/>
    </location>
</feature>
<feature type="transmembrane region" description="Helical" evidence="8">
    <location>
        <begin position="146"/>
        <end position="166"/>
    </location>
</feature>
<feature type="transmembrane region" description="Helical" evidence="8">
    <location>
        <begin position="439"/>
        <end position="460"/>
    </location>
</feature>
<dbReference type="InterPro" id="IPR011701">
    <property type="entry name" value="MFS"/>
</dbReference>
<dbReference type="Proteomes" id="UP000827092">
    <property type="component" value="Unassembled WGS sequence"/>
</dbReference>
<evidence type="ECO:0000256" key="5">
    <source>
        <dbReference type="ARBA" id="ARBA00022989"/>
    </source>
</evidence>
<proteinExistence type="predicted"/>
<feature type="region of interest" description="Disordered" evidence="7">
    <location>
        <begin position="501"/>
        <end position="583"/>
    </location>
</feature>
<feature type="transmembrane region" description="Helical" evidence="8">
    <location>
        <begin position="341"/>
        <end position="360"/>
    </location>
</feature>
<sequence>MSKDKIVSNVQGLSTSNPEAADEIQQALQNFPVESESKDARTIQIRYILAAMGFWCFFVLAAMRVNLSIGIVAMVNWKAIKKDMVPLNETQNECHYPGNVTREKTMEGPFIWDPNTQGHILSCYFYGLASTQLAGGRIAELVSAKYVLLVGTAVATLANCLIPVVADNKGYGVMALQVFKGFGQGIVMPAFSVLMGKWVPPSERARFMALIASGLPVGSFFTIVISGIICKTNALGWTFVFYIFGIVAVIWCVLWTILIYESPLTHPYISKEELDKIMTLRTQKAPILYARVPFNSILTSLAVWAYVAAGFASWWVLCLYITVIPMFLGTVLKLDIETNGLMAAFPAMSEAFVLLAASVISDQLLNKNVFTATTIRKGGIGIGLIGFALSILVVTWTSCHRILTVMFLVLALGMSGFSFASTTVVPVDMAPRFAGTISGIMNTVGALSGVIIPTIVGYLTKDAQTMQEWSEVFYLSALICFLGAVIFIFFGSSQQQKWADSSTLGSQEQSSQEPFGRIELVEESSEESIGKPPPSPTDTEDNTFEEDDKEKHWRDNNKVKQKSETGHEKTAKTPGEEWSEISL</sequence>
<keyword evidence="2" id="KW-0813">Transport</keyword>
<dbReference type="InterPro" id="IPR050382">
    <property type="entry name" value="MFS_Na/Anion_cotransporter"/>
</dbReference>
<feature type="domain" description="Major facilitator superfamily (MFS) profile" evidence="9">
    <location>
        <begin position="54"/>
        <end position="495"/>
    </location>
</feature>
<reference evidence="10 11" key="1">
    <citation type="journal article" date="2022" name="Nat. Ecol. Evol.">
        <title>A masculinizing supergene underlies an exaggerated male reproductive morph in a spider.</title>
        <authorList>
            <person name="Hendrickx F."/>
            <person name="De Corte Z."/>
            <person name="Sonet G."/>
            <person name="Van Belleghem S.M."/>
            <person name="Kostlbacher S."/>
            <person name="Vangestel C."/>
        </authorList>
    </citation>
    <scope>NUCLEOTIDE SEQUENCE [LARGE SCALE GENOMIC DNA]</scope>
    <source>
        <strain evidence="10">W744_W776</strain>
    </source>
</reference>
<keyword evidence="11" id="KW-1185">Reference proteome</keyword>
<dbReference type="GO" id="GO:0015293">
    <property type="term" value="F:symporter activity"/>
    <property type="evidence" value="ECO:0007669"/>
    <property type="project" value="UniProtKB-KW"/>
</dbReference>
<feature type="transmembrane region" description="Helical" evidence="8">
    <location>
        <begin position="207"/>
        <end position="229"/>
    </location>
</feature>
<feature type="transmembrane region" description="Helical" evidence="8">
    <location>
        <begin position="313"/>
        <end position="334"/>
    </location>
</feature>
<feature type="compositionally biased region" description="Basic and acidic residues" evidence="7">
    <location>
        <begin position="549"/>
        <end position="575"/>
    </location>
</feature>
<feature type="compositionally biased region" description="Acidic residues" evidence="7">
    <location>
        <begin position="538"/>
        <end position="548"/>
    </location>
</feature>
<dbReference type="Pfam" id="PF07690">
    <property type="entry name" value="MFS_1"/>
    <property type="match status" value="1"/>
</dbReference>
<evidence type="ECO:0000313" key="11">
    <source>
        <dbReference type="Proteomes" id="UP000827092"/>
    </source>
</evidence>
<evidence type="ECO:0000313" key="10">
    <source>
        <dbReference type="EMBL" id="KAG8182533.1"/>
    </source>
</evidence>
<dbReference type="InterPro" id="IPR020846">
    <property type="entry name" value="MFS_dom"/>
</dbReference>
<gene>
    <name evidence="10" type="ORF">JTE90_002067</name>
</gene>
<feature type="transmembrane region" description="Helical" evidence="8">
    <location>
        <begin position="172"/>
        <end position="195"/>
    </location>
</feature>
<feature type="transmembrane region" description="Helical" evidence="8">
    <location>
        <begin position="472"/>
        <end position="491"/>
    </location>
</feature>
<dbReference type="FunFam" id="1.20.1250.20:FF:000003">
    <property type="entry name" value="Solute carrier family 17 member 3"/>
    <property type="match status" value="1"/>
</dbReference>
<dbReference type="SUPFAM" id="SSF103473">
    <property type="entry name" value="MFS general substrate transporter"/>
    <property type="match status" value="1"/>
</dbReference>
<keyword evidence="4" id="KW-0769">Symport</keyword>
<evidence type="ECO:0000256" key="2">
    <source>
        <dbReference type="ARBA" id="ARBA00022448"/>
    </source>
</evidence>
<keyword evidence="3 8" id="KW-0812">Transmembrane</keyword>
<dbReference type="PROSITE" id="PS50850">
    <property type="entry name" value="MFS"/>
    <property type="match status" value="1"/>
</dbReference>
<organism evidence="10 11">
    <name type="scientific">Oedothorax gibbosus</name>
    <dbReference type="NCBI Taxonomy" id="931172"/>
    <lineage>
        <taxon>Eukaryota</taxon>
        <taxon>Metazoa</taxon>
        <taxon>Ecdysozoa</taxon>
        <taxon>Arthropoda</taxon>
        <taxon>Chelicerata</taxon>
        <taxon>Arachnida</taxon>
        <taxon>Araneae</taxon>
        <taxon>Araneomorphae</taxon>
        <taxon>Entelegynae</taxon>
        <taxon>Araneoidea</taxon>
        <taxon>Linyphiidae</taxon>
        <taxon>Erigoninae</taxon>
        <taxon>Oedothorax</taxon>
    </lineage>
</organism>
<feature type="transmembrane region" description="Helical" evidence="8">
    <location>
        <begin position="235"/>
        <end position="260"/>
    </location>
</feature>
<dbReference type="GO" id="GO:0006820">
    <property type="term" value="P:monoatomic anion transport"/>
    <property type="evidence" value="ECO:0007669"/>
    <property type="project" value="TreeGrafter"/>
</dbReference>
<comment type="caution">
    <text evidence="10">The sequence shown here is derived from an EMBL/GenBank/DDBJ whole genome shotgun (WGS) entry which is preliminary data.</text>
</comment>
<dbReference type="GO" id="GO:0016020">
    <property type="term" value="C:membrane"/>
    <property type="evidence" value="ECO:0007669"/>
    <property type="project" value="UniProtKB-SubCell"/>
</dbReference>
<dbReference type="FunFam" id="1.20.1250.20:FF:000423">
    <property type="entry name" value="Putative inorganic phosphate cotransporter-like Protein"/>
    <property type="match status" value="1"/>
</dbReference>
<evidence type="ECO:0000256" key="4">
    <source>
        <dbReference type="ARBA" id="ARBA00022847"/>
    </source>
</evidence>
<evidence type="ECO:0000259" key="9">
    <source>
        <dbReference type="PROSITE" id="PS50850"/>
    </source>
</evidence>
<evidence type="ECO:0000256" key="6">
    <source>
        <dbReference type="ARBA" id="ARBA00023136"/>
    </source>
</evidence>
<dbReference type="PANTHER" id="PTHR11662:SF399">
    <property type="entry name" value="FI19708P1-RELATED"/>
    <property type="match status" value="1"/>
</dbReference>
<evidence type="ECO:0000256" key="3">
    <source>
        <dbReference type="ARBA" id="ARBA00022692"/>
    </source>
</evidence>
<feature type="transmembrane region" description="Helical" evidence="8">
    <location>
        <begin position="405"/>
        <end position="427"/>
    </location>
</feature>
<protein>
    <recommendedName>
        <fullName evidence="9">Major facilitator superfamily (MFS) profile domain-containing protein</fullName>
    </recommendedName>
</protein>
<evidence type="ECO:0000256" key="8">
    <source>
        <dbReference type="SAM" id="Phobius"/>
    </source>
</evidence>
<keyword evidence="5 8" id="KW-1133">Transmembrane helix</keyword>
<evidence type="ECO:0000256" key="1">
    <source>
        <dbReference type="ARBA" id="ARBA00004141"/>
    </source>
</evidence>
<feature type="transmembrane region" description="Helical" evidence="8">
    <location>
        <begin position="47"/>
        <end position="75"/>
    </location>
</feature>
<feature type="transmembrane region" description="Helical" evidence="8">
    <location>
        <begin position="380"/>
        <end position="398"/>
    </location>
</feature>
<dbReference type="EMBL" id="JAFNEN010000460">
    <property type="protein sequence ID" value="KAG8182533.1"/>
    <property type="molecule type" value="Genomic_DNA"/>
</dbReference>
<dbReference type="InterPro" id="IPR036259">
    <property type="entry name" value="MFS_trans_sf"/>
</dbReference>
<evidence type="ECO:0000256" key="7">
    <source>
        <dbReference type="SAM" id="MobiDB-lite"/>
    </source>
</evidence>
<dbReference type="PANTHER" id="PTHR11662">
    <property type="entry name" value="SOLUTE CARRIER FAMILY 17"/>
    <property type="match status" value="1"/>
</dbReference>